<evidence type="ECO:0000313" key="1">
    <source>
        <dbReference type="EnsemblPlants" id="Zm00001eb208890_P001"/>
    </source>
</evidence>
<reference evidence="1" key="2">
    <citation type="submission" date="2019-07" db="EMBL/GenBank/DDBJ databases">
        <authorList>
            <person name="Seetharam A."/>
            <person name="Woodhouse M."/>
            <person name="Cannon E."/>
        </authorList>
    </citation>
    <scope>NUCLEOTIDE SEQUENCE [LARGE SCALE GENOMIC DNA]</scope>
    <source>
        <strain evidence="1">cv. B73</strain>
    </source>
</reference>
<sequence length="183" mass="20492">MIRLMAARCDGDNLIGKVTSNLITSFPFFPGSFLIGHPSFSSTTSYPGRTTSSTLTGRFRPSRVVRFISAPARASTRGITCFTRRLFPSRLYTSWGFESRTKVRSCANWPCSLSPLLGNVILVPFFQPGNTSTAKTSVSTSILLHKMRFGWSQNQHNFYPSKCNSKQIQHTKLIMPMNLTKIK</sequence>
<proteinExistence type="predicted"/>
<dbReference type="Proteomes" id="UP000007305">
    <property type="component" value="Chromosome 4"/>
</dbReference>
<reference evidence="1" key="3">
    <citation type="submission" date="2021-05" db="UniProtKB">
        <authorList>
            <consortium name="EnsemblPlants"/>
        </authorList>
    </citation>
    <scope>IDENTIFICATION</scope>
    <source>
        <strain evidence="1">cv. B73</strain>
    </source>
</reference>
<keyword evidence="2" id="KW-1185">Reference proteome</keyword>
<evidence type="ECO:0000313" key="2">
    <source>
        <dbReference type="Proteomes" id="UP000007305"/>
    </source>
</evidence>
<dbReference type="Gramene" id="Zm00001eb208890_T001">
    <property type="protein sequence ID" value="Zm00001eb208890_P001"/>
    <property type="gene ID" value="Zm00001eb208890"/>
</dbReference>
<dbReference type="AlphaFoldDB" id="A0A804P519"/>
<dbReference type="InParanoid" id="A0A804P519"/>
<name>A0A804P519_MAIZE</name>
<dbReference type="FunCoup" id="A0A804P519">
    <property type="interactions" value="473"/>
</dbReference>
<organism evidence="1 2">
    <name type="scientific">Zea mays</name>
    <name type="common">Maize</name>
    <dbReference type="NCBI Taxonomy" id="4577"/>
    <lineage>
        <taxon>Eukaryota</taxon>
        <taxon>Viridiplantae</taxon>
        <taxon>Streptophyta</taxon>
        <taxon>Embryophyta</taxon>
        <taxon>Tracheophyta</taxon>
        <taxon>Spermatophyta</taxon>
        <taxon>Magnoliopsida</taxon>
        <taxon>Liliopsida</taxon>
        <taxon>Poales</taxon>
        <taxon>Poaceae</taxon>
        <taxon>PACMAD clade</taxon>
        <taxon>Panicoideae</taxon>
        <taxon>Andropogonodae</taxon>
        <taxon>Andropogoneae</taxon>
        <taxon>Tripsacinae</taxon>
        <taxon>Zea</taxon>
    </lineage>
</organism>
<reference evidence="2" key="1">
    <citation type="journal article" date="2009" name="Science">
        <title>The B73 maize genome: complexity, diversity, and dynamics.</title>
        <authorList>
            <person name="Schnable P.S."/>
            <person name="Ware D."/>
            <person name="Fulton R.S."/>
            <person name="Stein J.C."/>
            <person name="Wei F."/>
            <person name="Pasternak S."/>
            <person name="Liang C."/>
            <person name="Zhang J."/>
            <person name="Fulton L."/>
            <person name="Graves T.A."/>
            <person name="Minx P."/>
            <person name="Reily A.D."/>
            <person name="Courtney L."/>
            <person name="Kruchowski S.S."/>
            <person name="Tomlinson C."/>
            <person name="Strong C."/>
            <person name="Delehaunty K."/>
            <person name="Fronick C."/>
            <person name="Courtney B."/>
            <person name="Rock S.M."/>
            <person name="Belter E."/>
            <person name="Du F."/>
            <person name="Kim K."/>
            <person name="Abbott R.M."/>
            <person name="Cotton M."/>
            <person name="Levy A."/>
            <person name="Marchetto P."/>
            <person name="Ochoa K."/>
            <person name="Jackson S.M."/>
            <person name="Gillam B."/>
            <person name="Chen W."/>
            <person name="Yan L."/>
            <person name="Higginbotham J."/>
            <person name="Cardenas M."/>
            <person name="Waligorski J."/>
            <person name="Applebaum E."/>
            <person name="Phelps L."/>
            <person name="Falcone J."/>
            <person name="Kanchi K."/>
            <person name="Thane T."/>
            <person name="Scimone A."/>
            <person name="Thane N."/>
            <person name="Henke J."/>
            <person name="Wang T."/>
            <person name="Ruppert J."/>
            <person name="Shah N."/>
            <person name="Rotter K."/>
            <person name="Hodges J."/>
            <person name="Ingenthron E."/>
            <person name="Cordes M."/>
            <person name="Kohlberg S."/>
            <person name="Sgro J."/>
            <person name="Delgado B."/>
            <person name="Mead K."/>
            <person name="Chinwalla A."/>
            <person name="Leonard S."/>
            <person name="Crouse K."/>
            <person name="Collura K."/>
            <person name="Kudrna D."/>
            <person name="Currie J."/>
            <person name="He R."/>
            <person name="Angelova A."/>
            <person name="Rajasekar S."/>
            <person name="Mueller T."/>
            <person name="Lomeli R."/>
            <person name="Scara G."/>
            <person name="Ko A."/>
            <person name="Delaney K."/>
            <person name="Wissotski M."/>
            <person name="Lopez G."/>
            <person name="Campos D."/>
            <person name="Braidotti M."/>
            <person name="Ashley E."/>
            <person name="Golser W."/>
            <person name="Kim H."/>
            <person name="Lee S."/>
            <person name="Lin J."/>
            <person name="Dujmic Z."/>
            <person name="Kim W."/>
            <person name="Talag J."/>
            <person name="Zuccolo A."/>
            <person name="Fan C."/>
            <person name="Sebastian A."/>
            <person name="Kramer M."/>
            <person name="Spiegel L."/>
            <person name="Nascimento L."/>
            <person name="Zutavern T."/>
            <person name="Miller B."/>
            <person name="Ambroise C."/>
            <person name="Muller S."/>
            <person name="Spooner W."/>
            <person name="Narechania A."/>
            <person name="Ren L."/>
            <person name="Wei S."/>
            <person name="Kumari S."/>
            <person name="Faga B."/>
            <person name="Levy M.J."/>
            <person name="McMahan L."/>
            <person name="Van Buren P."/>
            <person name="Vaughn M.W."/>
            <person name="Ying K."/>
            <person name="Yeh C.-T."/>
            <person name="Emrich S.J."/>
            <person name="Jia Y."/>
            <person name="Kalyanaraman A."/>
            <person name="Hsia A.-P."/>
            <person name="Barbazuk W.B."/>
            <person name="Baucom R.S."/>
            <person name="Brutnell T.P."/>
            <person name="Carpita N.C."/>
            <person name="Chaparro C."/>
            <person name="Chia J.-M."/>
            <person name="Deragon J.-M."/>
            <person name="Estill J.C."/>
            <person name="Fu Y."/>
            <person name="Jeddeloh J.A."/>
            <person name="Han Y."/>
            <person name="Lee H."/>
            <person name="Li P."/>
            <person name="Lisch D.R."/>
            <person name="Liu S."/>
            <person name="Liu Z."/>
            <person name="Nagel D.H."/>
            <person name="McCann M.C."/>
            <person name="SanMiguel P."/>
            <person name="Myers A.M."/>
            <person name="Nettleton D."/>
            <person name="Nguyen J."/>
            <person name="Penning B.W."/>
            <person name="Ponnala L."/>
            <person name="Schneider K.L."/>
            <person name="Schwartz D.C."/>
            <person name="Sharma A."/>
            <person name="Soderlund C."/>
            <person name="Springer N.M."/>
            <person name="Sun Q."/>
            <person name="Wang H."/>
            <person name="Waterman M."/>
            <person name="Westerman R."/>
            <person name="Wolfgruber T.K."/>
            <person name="Yang L."/>
            <person name="Yu Y."/>
            <person name="Zhang L."/>
            <person name="Zhou S."/>
            <person name="Zhu Q."/>
            <person name="Bennetzen J.L."/>
            <person name="Dawe R.K."/>
            <person name="Jiang J."/>
            <person name="Jiang N."/>
            <person name="Presting G.G."/>
            <person name="Wessler S.R."/>
            <person name="Aluru S."/>
            <person name="Martienssen R.A."/>
            <person name="Clifton S.W."/>
            <person name="McCombie W.R."/>
            <person name="Wing R.A."/>
            <person name="Wilson R.K."/>
        </authorList>
    </citation>
    <scope>NUCLEOTIDE SEQUENCE [LARGE SCALE GENOMIC DNA]</scope>
    <source>
        <strain evidence="2">cv. B73</strain>
    </source>
</reference>
<protein>
    <submittedName>
        <fullName evidence="1">Uncharacterized protein</fullName>
    </submittedName>
</protein>
<accession>A0A804P519</accession>
<dbReference type="EnsemblPlants" id="Zm00001eb208890_T001">
    <property type="protein sequence ID" value="Zm00001eb208890_P001"/>
    <property type="gene ID" value="Zm00001eb208890"/>
</dbReference>